<dbReference type="EMBL" id="RYZH01000056">
    <property type="protein sequence ID" value="RUL83789.1"/>
    <property type="molecule type" value="Genomic_DNA"/>
</dbReference>
<evidence type="ECO:0000259" key="1">
    <source>
        <dbReference type="Pfam" id="PF05448"/>
    </source>
</evidence>
<comment type="caution">
    <text evidence="2">The sequence shown here is derived from an EMBL/GenBank/DDBJ whole genome shotgun (WGS) entry which is preliminary data.</text>
</comment>
<accession>A0A432MEF4</accession>
<dbReference type="InterPro" id="IPR050261">
    <property type="entry name" value="FrsA_esterase"/>
</dbReference>
<dbReference type="Gene3D" id="3.40.50.1820">
    <property type="entry name" value="alpha/beta hydrolase"/>
    <property type="match status" value="2"/>
</dbReference>
<evidence type="ECO:0000313" key="3">
    <source>
        <dbReference type="Proteomes" id="UP000280296"/>
    </source>
</evidence>
<name>A0A432MEF4_9BACT</name>
<reference evidence="2 3" key="1">
    <citation type="submission" date="2018-12" db="EMBL/GenBank/DDBJ databases">
        <authorList>
            <person name="Toschakov S.V."/>
        </authorList>
    </citation>
    <scope>NUCLEOTIDE SEQUENCE [LARGE SCALE GENOMIC DNA]</scope>
    <source>
        <strain evidence="2 3">GM2012</strain>
    </source>
</reference>
<reference evidence="2 3" key="2">
    <citation type="submission" date="2019-01" db="EMBL/GenBank/DDBJ databases">
        <title>Tautonia sociabilis, a novel thermotolerant planctomycete of Isosphaeraceae family, isolated from a 4000 m deep subterranean habitat.</title>
        <authorList>
            <person name="Kovaleva O.L."/>
            <person name="Elcheninov A.G."/>
            <person name="Van Heerden E."/>
            <person name="Toshchakov S.V."/>
            <person name="Novikov A."/>
            <person name="Bonch-Osmolovskaya E.A."/>
            <person name="Kublanov I.V."/>
        </authorList>
    </citation>
    <scope>NUCLEOTIDE SEQUENCE [LARGE SCALE GENOMIC DNA]</scope>
    <source>
        <strain evidence="2 3">GM2012</strain>
    </source>
</reference>
<gene>
    <name evidence="2" type="ORF">TsocGM_21630</name>
</gene>
<dbReference type="AlphaFoldDB" id="A0A432MEF4"/>
<feature type="domain" description="Acetyl xylan esterase" evidence="1">
    <location>
        <begin position="124"/>
        <end position="294"/>
    </location>
</feature>
<dbReference type="SUPFAM" id="SSF53474">
    <property type="entry name" value="alpha/beta-Hydrolases"/>
    <property type="match status" value="2"/>
</dbReference>
<dbReference type="Pfam" id="PF05448">
    <property type="entry name" value="AXE1"/>
    <property type="match status" value="1"/>
</dbReference>
<protein>
    <recommendedName>
        <fullName evidence="1">Acetyl xylan esterase domain-containing protein</fullName>
    </recommendedName>
</protein>
<dbReference type="InterPro" id="IPR008391">
    <property type="entry name" value="AXE1_dom"/>
</dbReference>
<dbReference type="OrthoDB" id="244125at2"/>
<proteinExistence type="predicted"/>
<dbReference type="InterPro" id="IPR006311">
    <property type="entry name" value="TAT_signal"/>
</dbReference>
<dbReference type="PANTHER" id="PTHR22946:SF8">
    <property type="entry name" value="ACETYL XYLAN ESTERASE DOMAIN-CONTAINING PROTEIN"/>
    <property type="match status" value="1"/>
</dbReference>
<keyword evidence="3" id="KW-1185">Reference proteome</keyword>
<sequence length="698" mass="76779">MFSTESQMTRRSLGRLGAATAMAWTVARALAPAEAAASPAQSGQERAILNRFPRMLQDYYVSRVRALDAARNRAIRALSTRADAERYVSSVRERIRASFFPESTPPRTPLNPRVTGTLERDGYRVEKVIFESRPGFLVTGNLYVPTGRSGTLPGVVGTCGHSVEGKAAEAYQSFAQGLARLGYVCFIFDPIGQGERLQYLDDALGSTVGVGVREHLKAGNQQVLVGENLAAWRAWDGIRALDYLLSRPEVDPDRVGVTGNSGGGTMTTWLCGLEDRWAMGAPSCFVTSFRRNLENELPADIEQCPPRALELGLEHEDFLAAMAPKPVIILAKERDYFDVRGSILAHRRLKRLYTLLGRPDDIGLFVGPTEHGYSQENREAMYGWFNRVTGLADVSAEPELTIEPIEALRCSPEGQVGAMGSKSIVAFTRERSQELARERGEPDPQATREAVASLVPEPEGRRLPPYRILRPVSGRGYPNGNAGVYAVPTEPGIEAIVYRLYDRPHQSRPPADATRAILYVSDTSADEELREEPLVRQLIEAEPDSAFYACDVRGIGESRPNTCGLDSYFTPYGNDYFYAAHGIMLGRPVPAQRAIDVLRVLEWLRSIGHAEIHLAARGWGAIPATLAAVRDEGDDLKAVTLKHALTSYSNIAESERYDWPLSALLPDVLRRIDLPDCYRALGAKGLRLIEPRGATAEG</sequence>
<dbReference type="PANTHER" id="PTHR22946">
    <property type="entry name" value="DIENELACTONE HYDROLASE DOMAIN-CONTAINING PROTEIN-RELATED"/>
    <property type="match status" value="1"/>
</dbReference>
<dbReference type="InterPro" id="IPR029058">
    <property type="entry name" value="AB_hydrolase_fold"/>
</dbReference>
<dbReference type="PROSITE" id="PS51318">
    <property type="entry name" value="TAT"/>
    <property type="match status" value="1"/>
</dbReference>
<evidence type="ECO:0000313" key="2">
    <source>
        <dbReference type="EMBL" id="RUL83789.1"/>
    </source>
</evidence>
<dbReference type="Proteomes" id="UP000280296">
    <property type="component" value="Unassembled WGS sequence"/>
</dbReference>
<organism evidence="2 3">
    <name type="scientific">Tautonia sociabilis</name>
    <dbReference type="NCBI Taxonomy" id="2080755"/>
    <lineage>
        <taxon>Bacteria</taxon>
        <taxon>Pseudomonadati</taxon>
        <taxon>Planctomycetota</taxon>
        <taxon>Planctomycetia</taxon>
        <taxon>Isosphaerales</taxon>
        <taxon>Isosphaeraceae</taxon>
        <taxon>Tautonia</taxon>
    </lineage>
</organism>
<dbReference type="RefSeq" id="WP_126727543.1">
    <property type="nucleotide sequence ID" value="NZ_RYZH01000056.1"/>
</dbReference>